<dbReference type="EMBL" id="BSXU01009238">
    <property type="protein sequence ID" value="GME68474.1"/>
    <property type="molecule type" value="Genomic_DNA"/>
</dbReference>
<feature type="compositionally biased region" description="Polar residues" evidence="1">
    <location>
        <begin position="78"/>
        <end position="90"/>
    </location>
</feature>
<feature type="compositionally biased region" description="Basic and acidic residues" evidence="1">
    <location>
        <begin position="27"/>
        <end position="46"/>
    </location>
</feature>
<accession>A0A9W6SWH6</accession>
<feature type="region of interest" description="Disordered" evidence="1">
    <location>
        <begin position="1"/>
        <end position="90"/>
    </location>
</feature>
<proteinExistence type="predicted"/>
<comment type="caution">
    <text evidence="2">The sequence shown here is derived from an EMBL/GenBank/DDBJ whole genome shotgun (WGS) entry which is preliminary data.</text>
</comment>
<reference evidence="2" key="1">
    <citation type="submission" date="2023-04" db="EMBL/GenBank/DDBJ databases">
        <title>Ambrosiozyma monospora NBRC 1965.</title>
        <authorList>
            <person name="Ichikawa N."/>
            <person name="Sato H."/>
            <person name="Tonouchi N."/>
        </authorList>
    </citation>
    <scope>NUCLEOTIDE SEQUENCE</scope>
    <source>
        <strain evidence="2">NBRC 1965</strain>
    </source>
</reference>
<feature type="compositionally biased region" description="Polar residues" evidence="1">
    <location>
        <begin position="47"/>
        <end position="69"/>
    </location>
</feature>
<dbReference type="Proteomes" id="UP001165063">
    <property type="component" value="Unassembled WGS sequence"/>
</dbReference>
<organism evidence="2 3">
    <name type="scientific">Ambrosiozyma monospora</name>
    <name type="common">Yeast</name>
    <name type="synonym">Endomycopsis monosporus</name>
    <dbReference type="NCBI Taxonomy" id="43982"/>
    <lineage>
        <taxon>Eukaryota</taxon>
        <taxon>Fungi</taxon>
        <taxon>Dikarya</taxon>
        <taxon>Ascomycota</taxon>
        <taxon>Saccharomycotina</taxon>
        <taxon>Pichiomycetes</taxon>
        <taxon>Pichiales</taxon>
        <taxon>Pichiaceae</taxon>
        <taxon>Ambrosiozyma</taxon>
    </lineage>
</organism>
<dbReference type="AlphaFoldDB" id="A0A9W6SWH6"/>
<feature type="compositionally biased region" description="Acidic residues" evidence="1">
    <location>
        <begin position="1"/>
        <end position="10"/>
    </location>
</feature>
<sequence>MISDLMEVDDTLGLSTGVPPPKVVRNVHGDGEVRGDDSCPQHEQNNHQRQTQITPNSTTHPCQETNSLISDSSDSDINRTTKVTKPSSVLTSHPRLCLYPI</sequence>
<evidence type="ECO:0000256" key="1">
    <source>
        <dbReference type="SAM" id="MobiDB-lite"/>
    </source>
</evidence>
<keyword evidence="3" id="KW-1185">Reference proteome</keyword>
<evidence type="ECO:0000313" key="3">
    <source>
        <dbReference type="Proteomes" id="UP001165063"/>
    </source>
</evidence>
<protein>
    <submittedName>
        <fullName evidence="2">Unnamed protein product</fullName>
    </submittedName>
</protein>
<evidence type="ECO:0000313" key="2">
    <source>
        <dbReference type="EMBL" id="GME68474.1"/>
    </source>
</evidence>
<gene>
    <name evidence="2" type="ORF">Amon01_000903500</name>
</gene>
<name>A0A9W6SWH6_AMBMO</name>